<evidence type="ECO:0000313" key="1">
    <source>
        <dbReference type="EMBL" id="CAF3567713.1"/>
    </source>
</evidence>
<protein>
    <submittedName>
        <fullName evidence="1">Uncharacterized protein</fullName>
    </submittedName>
</protein>
<sequence length="351" mass="40061">MSTFLPECSISPNLLTIIITTSPVPSAPSSGLIKNTLASLPDSLSEVPIVITFDNFTVALHKRSRLKKGCVTQDLADRYPAYIENVRKLFGDVACSSDDPTCSISSSLNRDVTFLVLKKRNGFAFCIKAALDYVKTPYVMIVQHDWLFIFHPPISHLLSILQTEDEVQYIAFLSRMSLNYETSKCHTHRYYQHIFSQARNLRSDRPLSNDLVACLHWFDRPHLCSVETYRQIFAMPMLKRGDFIEDTFGTAYMQSMRDAPTKEAAFEKWKKWGAWMFYSGNGKKVTVGHQHGRMNLLGERQEERIKNMIKLNMQNHAALAGEENGILSETNNFIDGFSVDIEQGDFTLFFK</sequence>
<proteinExistence type="predicted"/>
<comment type="caution">
    <text evidence="1">The sequence shown here is derived from an EMBL/GenBank/DDBJ whole genome shotgun (WGS) entry which is preliminary data.</text>
</comment>
<evidence type="ECO:0000313" key="2">
    <source>
        <dbReference type="EMBL" id="CAF4631907.1"/>
    </source>
</evidence>
<evidence type="ECO:0000313" key="3">
    <source>
        <dbReference type="Proteomes" id="UP000663865"/>
    </source>
</evidence>
<dbReference type="AlphaFoldDB" id="A0A818KX93"/>
<dbReference type="Proteomes" id="UP000663865">
    <property type="component" value="Unassembled WGS sequence"/>
</dbReference>
<dbReference type="Proteomes" id="UP000663838">
    <property type="component" value="Unassembled WGS sequence"/>
</dbReference>
<dbReference type="EMBL" id="CAJNYV010003422">
    <property type="protein sequence ID" value="CAF3567713.1"/>
    <property type="molecule type" value="Genomic_DNA"/>
</dbReference>
<reference evidence="1" key="1">
    <citation type="submission" date="2021-02" db="EMBL/GenBank/DDBJ databases">
        <authorList>
            <person name="Nowell W R."/>
        </authorList>
    </citation>
    <scope>NUCLEOTIDE SEQUENCE</scope>
</reference>
<dbReference type="EMBL" id="CAJOBS010000723">
    <property type="protein sequence ID" value="CAF4631907.1"/>
    <property type="molecule type" value="Genomic_DNA"/>
</dbReference>
<gene>
    <name evidence="1" type="ORF">KIK155_LOCUS19272</name>
    <name evidence="2" type="ORF">TOA249_LOCUS12656</name>
</gene>
<organism evidence="1 3">
    <name type="scientific">Rotaria socialis</name>
    <dbReference type="NCBI Taxonomy" id="392032"/>
    <lineage>
        <taxon>Eukaryota</taxon>
        <taxon>Metazoa</taxon>
        <taxon>Spiralia</taxon>
        <taxon>Gnathifera</taxon>
        <taxon>Rotifera</taxon>
        <taxon>Eurotatoria</taxon>
        <taxon>Bdelloidea</taxon>
        <taxon>Philodinida</taxon>
        <taxon>Philodinidae</taxon>
        <taxon>Rotaria</taxon>
    </lineage>
</organism>
<name>A0A818KX93_9BILA</name>
<accession>A0A818KX93</accession>